<keyword evidence="8" id="KW-0862">Zinc</keyword>
<keyword evidence="5" id="KW-0677">Repeat</keyword>
<accession>A0ABQ0M0N3</accession>
<evidence type="ECO:0000313" key="13">
    <source>
        <dbReference type="EMBL" id="GAT56882.1"/>
    </source>
</evidence>
<dbReference type="InterPro" id="IPR044066">
    <property type="entry name" value="TRIAD_supradom"/>
</dbReference>
<evidence type="ECO:0000256" key="5">
    <source>
        <dbReference type="ARBA" id="ARBA00022737"/>
    </source>
</evidence>
<dbReference type="InterPro" id="IPR031127">
    <property type="entry name" value="E3_UB_ligase_RBR"/>
</dbReference>
<evidence type="ECO:0000313" key="14">
    <source>
        <dbReference type="Proteomes" id="UP000815677"/>
    </source>
</evidence>
<name>A0ABQ0M0N3_MYCCL</name>
<feature type="compositionally biased region" description="Low complexity" evidence="10">
    <location>
        <begin position="183"/>
        <end position="194"/>
    </location>
</feature>
<dbReference type="Gene3D" id="1.20.120.1750">
    <property type="match status" value="1"/>
</dbReference>
<dbReference type="PROSITE" id="PS51873">
    <property type="entry name" value="TRIAD"/>
    <property type="match status" value="1"/>
</dbReference>
<evidence type="ECO:0000259" key="11">
    <source>
        <dbReference type="PROSITE" id="PS50089"/>
    </source>
</evidence>
<keyword evidence="7" id="KW-0833">Ubl conjugation pathway</keyword>
<keyword evidence="14" id="KW-1185">Reference proteome</keyword>
<feature type="domain" description="RING-type" evidence="12">
    <location>
        <begin position="223"/>
        <end position="415"/>
    </location>
</feature>
<evidence type="ECO:0000256" key="4">
    <source>
        <dbReference type="ARBA" id="ARBA00022723"/>
    </source>
</evidence>
<dbReference type="SMART" id="SM00647">
    <property type="entry name" value="IBR"/>
    <property type="match status" value="2"/>
</dbReference>
<proteinExistence type="predicted"/>
<dbReference type="EC" id="2.3.2.31" evidence="2"/>
<evidence type="ECO:0000256" key="1">
    <source>
        <dbReference type="ARBA" id="ARBA00001798"/>
    </source>
</evidence>
<dbReference type="Gene3D" id="3.30.40.10">
    <property type="entry name" value="Zinc/RING finger domain, C3HC4 (zinc finger)"/>
    <property type="match status" value="1"/>
</dbReference>
<feature type="region of interest" description="Disordered" evidence="10">
    <location>
        <begin position="183"/>
        <end position="220"/>
    </location>
</feature>
<dbReference type="InterPro" id="IPR001841">
    <property type="entry name" value="Znf_RING"/>
</dbReference>
<dbReference type="EMBL" id="DF849355">
    <property type="protein sequence ID" value="GAT56882.1"/>
    <property type="molecule type" value="Genomic_DNA"/>
</dbReference>
<sequence length="505" mass="55957">MLGRHDQRQPTTAGQGSRPSHTRAGPNLPYLSAYPDIRVALSLYLSPPLMSAFLDNVDAESAALMQQLLLEDIDAIQSATKGKGRATDPPIVSNEECALHALAEDTRLAIQYLQDLEMARSIDHALELDQPVLAVLSTLEEGAEDDHRYAQALDSQQPLPPQSEVQMLMEDPHFAALSRDVADAPTAPDGADATADSHDGGSQVARSPASSAISPVPPTPGRQRVPCIICHEQFHSRLPFSAPCGHFYCPECLGNLARACIGDESLYPLKCCRQPMPMDGVFAQLGMRLALEFRRKVTEFGTPANDRIYCPTPTCSAFLGSSANQASPTIHCRACTTYVCVACKERVHPGQLCGENAALEQVKALARAEGWQTCPGCNRIIELHQGCFHMTCHCGVQFCYVCAVPWKHCECPQWEEQRLLNTAEQRVENEMGARARVIAPERFQARVQERVRRLRYDHDCADGHRWRRVDGRQRCEECRFTLPEYLLHCRNCGIAACVRCARNRL</sequence>
<reference evidence="13" key="1">
    <citation type="submission" date="2014-09" db="EMBL/GenBank/DDBJ databases">
        <title>Genome sequence of the luminous mushroom Mycena chlorophos for searching fungal bioluminescence genes.</title>
        <authorList>
            <person name="Tanaka Y."/>
            <person name="Kasuga D."/>
            <person name="Oba Y."/>
            <person name="Hase S."/>
            <person name="Sato K."/>
            <person name="Oba Y."/>
            <person name="Sakakibara Y."/>
        </authorList>
    </citation>
    <scope>NUCLEOTIDE SEQUENCE</scope>
</reference>
<keyword evidence="3" id="KW-0808">Transferase</keyword>
<protein>
    <recommendedName>
        <fullName evidence="2">RBR-type E3 ubiquitin transferase</fullName>
        <ecNumber evidence="2">2.3.2.31</ecNumber>
    </recommendedName>
</protein>
<keyword evidence="6 9" id="KW-0863">Zinc-finger</keyword>
<evidence type="ECO:0000256" key="10">
    <source>
        <dbReference type="SAM" id="MobiDB-lite"/>
    </source>
</evidence>
<feature type="compositionally biased region" description="Low complexity" evidence="10">
    <location>
        <begin position="205"/>
        <end position="214"/>
    </location>
</feature>
<feature type="domain" description="RING-type" evidence="11">
    <location>
        <begin position="227"/>
        <end position="264"/>
    </location>
</feature>
<dbReference type="PANTHER" id="PTHR11685">
    <property type="entry name" value="RBR FAMILY RING FINGER AND IBR DOMAIN-CONTAINING"/>
    <property type="match status" value="1"/>
</dbReference>
<dbReference type="CDD" id="cd22584">
    <property type="entry name" value="Rcat_RBR_unk"/>
    <property type="match status" value="1"/>
</dbReference>
<dbReference type="InterPro" id="IPR017907">
    <property type="entry name" value="Znf_RING_CS"/>
</dbReference>
<comment type="catalytic activity">
    <reaction evidence="1">
        <text>[E2 ubiquitin-conjugating enzyme]-S-ubiquitinyl-L-cysteine + [acceptor protein]-L-lysine = [E2 ubiquitin-conjugating enzyme]-L-cysteine + [acceptor protein]-N(6)-ubiquitinyl-L-lysine.</text>
        <dbReference type="EC" id="2.3.2.31"/>
    </reaction>
</comment>
<evidence type="ECO:0000256" key="3">
    <source>
        <dbReference type="ARBA" id="ARBA00022679"/>
    </source>
</evidence>
<dbReference type="Pfam" id="PF01485">
    <property type="entry name" value="IBR"/>
    <property type="match status" value="2"/>
</dbReference>
<dbReference type="SUPFAM" id="SSF57850">
    <property type="entry name" value="RING/U-box"/>
    <property type="match status" value="2"/>
</dbReference>
<dbReference type="Proteomes" id="UP000815677">
    <property type="component" value="Unassembled WGS sequence"/>
</dbReference>
<feature type="region of interest" description="Disordered" evidence="10">
    <location>
        <begin position="1"/>
        <end position="27"/>
    </location>
</feature>
<evidence type="ECO:0000256" key="2">
    <source>
        <dbReference type="ARBA" id="ARBA00012251"/>
    </source>
</evidence>
<keyword evidence="4" id="KW-0479">Metal-binding</keyword>
<dbReference type="CDD" id="cd20335">
    <property type="entry name" value="BRcat_RBR"/>
    <property type="match status" value="1"/>
</dbReference>
<organism evidence="13 14">
    <name type="scientific">Mycena chlorophos</name>
    <name type="common">Agaric fungus</name>
    <name type="synonym">Agaricus chlorophos</name>
    <dbReference type="NCBI Taxonomy" id="658473"/>
    <lineage>
        <taxon>Eukaryota</taxon>
        <taxon>Fungi</taxon>
        <taxon>Dikarya</taxon>
        <taxon>Basidiomycota</taxon>
        <taxon>Agaricomycotina</taxon>
        <taxon>Agaricomycetes</taxon>
        <taxon>Agaricomycetidae</taxon>
        <taxon>Agaricales</taxon>
        <taxon>Marasmiineae</taxon>
        <taxon>Mycenaceae</taxon>
        <taxon>Mycena</taxon>
    </lineage>
</organism>
<evidence type="ECO:0000256" key="7">
    <source>
        <dbReference type="ARBA" id="ARBA00022786"/>
    </source>
</evidence>
<dbReference type="InterPro" id="IPR002867">
    <property type="entry name" value="IBR_dom"/>
</dbReference>
<dbReference type="PROSITE" id="PS50089">
    <property type="entry name" value="ZF_RING_2"/>
    <property type="match status" value="1"/>
</dbReference>
<dbReference type="PROSITE" id="PS00518">
    <property type="entry name" value="ZF_RING_1"/>
    <property type="match status" value="1"/>
</dbReference>
<evidence type="ECO:0000256" key="9">
    <source>
        <dbReference type="PROSITE-ProRule" id="PRU00175"/>
    </source>
</evidence>
<feature type="compositionally biased region" description="Polar residues" evidence="10">
    <location>
        <begin position="9"/>
        <end position="19"/>
    </location>
</feature>
<evidence type="ECO:0000259" key="12">
    <source>
        <dbReference type="PROSITE" id="PS51873"/>
    </source>
</evidence>
<evidence type="ECO:0000256" key="6">
    <source>
        <dbReference type="ARBA" id="ARBA00022771"/>
    </source>
</evidence>
<gene>
    <name evidence="13" type="ORF">MCHLO_13476</name>
</gene>
<evidence type="ECO:0000256" key="8">
    <source>
        <dbReference type="ARBA" id="ARBA00022833"/>
    </source>
</evidence>
<dbReference type="InterPro" id="IPR013083">
    <property type="entry name" value="Znf_RING/FYVE/PHD"/>
</dbReference>